<organism evidence="1 2">
    <name type="scientific">Prauserella flavalba</name>
    <dbReference type="NCBI Taxonomy" id="1477506"/>
    <lineage>
        <taxon>Bacteria</taxon>
        <taxon>Bacillati</taxon>
        <taxon>Actinomycetota</taxon>
        <taxon>Actinomycetes</taxon>
        <taxon>Pseudonocardiales</taxon>
        <taxon>Pseudonocardiaceae</taxon>
        <taxon>Prauserella</taxon>
    </lineage>
</organism>
<dbReference type="RefSeq" id="WP_168213952.1">
    <property type="nucleotide sequence ID" value="NZ_MASU01000005.1"/>
</dbReference>
<dbReference type="AlphaFoldDB" id="A0A318LPR9"/>
<dbReference type="Proteomes" id="UP000247892">
    <property type="component" value="Unassembled WGS sequence"/>
</dbReference>
<name>A0A318LPR9_9PSEU</name>
<evidence type="ECO:0000313" key="1">
    <source>
        <dbReference type="EMBL" id="PXY36546.1"/>
    </source>
</evidence>
<comment type="caution">
    <text evidence="1">The sequence shown here is derived from an EMBL/GenBank/DDBJ whole genome shotgun (WGS) entry which is preliminary data.</text>
</comment>
<proteinExistence type="predicted"/>
<keyword evidence="2" id="KW-1185">Reference proteome</keyword>
<dbReference type="EMBL" id="MASU01000005">
    <property type="protein sequence ID" value="PXY36546.1"/>
    <property type="molecule type" value="Genomic_DNA"/>
</dbReference>
<reference evidence="1 2" key="1">
    <citation type="submission" date="2016-07" db="EMBL/GenBank/DDBJ databases">
        <title>Draft genome sequence of Prauserella sp. YIM 121212, isolated from alkaline soil.</title>
        <authorList>
            <person name="Ruckert C."/>
            <person name="Albersmeier A."/>
            <person name="Jiang C.-L."/>
            <person name="Jiang Y."/>
            <person name="Kalinowski J."/>
            <person name="Schneider O."/>
            <person name="Winkler A."/>
            <person name="Zotchev S.B."/>
        </authorList>
    </citation>
    <scope>NUCLEOTIDE SEQUENCE [LARGE SCALE GENOMIC DNA]</scope>
    <source>
        <strain evidence="1 2">YIM 121212</strain>
    </source>
</reference>
<sequence length="248" mass="26271">MNGTIADHADHEAITEALSLAEQAPRWTPTAWTWSVGDGKVRLSADPATREHREVLLGCGAALHHVRTALAALGHRTHVHRLPAPTEQLATVTLRAHEPRPAELALASVIPLRHDDRRRYSPRPVPAACLDRLALHAAREGAVLWVVQGPSQDVSRLALAEEPGLVLILGTDTDDRIARLRAGEAVSFVLLAATSLGLATCVLDAPLEVTGARAAVSGRLAGGRTPQLLIRLGWPPGPEQAAEAVPAG</sequence>
<evidence type="ECO:0000313" key="2">
    <source>
        <dbReference type="Proteomes" id="UP000247892"/>
    </source>
</evidence>
<dbReference type="GO" id="GO:0016491">
    <property type="term" value="F:oxidoreductase activity"/>
    <property type="evidence" value="ECO:0007669"/>
    <property type="project" value="InterPro"/>
</dbReference>
<accession>A0A318LPR9</accession>
<evidence type="ECO:0008006" key="3">
    <source>
        <dbReference type="Google" id="ProtNLM"/>
    </source>
</evidence>
<gene>
    <name evidence="1" type="ORF">BA062_14285</name>
</gene>
<dbReference type="Gene3D" id="3.40.109.10">
    <property type="entry name" value="NADH Oxidase"/>
    <property type="match status" value="1"/>
</dbReference>
<protein>
    <recommendedName>
        <fullName evidence="3">Nitroreductase</fullName>
    </recommendedName>
</protein>
<dbReference type="InterPro" id="IPR000415">
    <property type="entry name" value="Nitroreductase-like"/>
</dbReference>
<dbReference type="SUPFAM" id="SSF55469">
    <property type="entry name" value="FMN-dependent nitroreductase-like"/>
    <property type="match status" value="1"/>
</dbReference>